<dbReference type="Proteomes" id="UP000198854">
    <property type="component" value="Unassembled WGS sequence"/>
</dbReference>
<evidence type="ECO:0000313" key="4">
    <source>
        <dbReference type="Proteomes" id="UP000198854"/>
    </source>
</evidence>
<dbReference type="AlphaFoldDB" id="A0A1G7WNK7"/>
<name>A0A1G7WNK7_9VIBR</name>
<sequence length="203" mass="22928">MIEQGKNRTEQSWLKIVLLTISFMAILGAVKKPAFASTVSQAKANPSQHNEWRAWQKVGQARLSIFWFDIYDSVLYSPSGQVANWPQITHQPTALSITYLRDISATDFINATEEQWQKLGFSQAQITPWISKLEGIFPNVAEGDSLTYVSHNQRGEFWFASNSASNLIGEIDDMELNQAFLAIWLSPSTSYPKLRAQLLGETR</sequence>
<dbReference type="STRING" id="861298.SAMN04488136_10276"/>
<evidence type="ECO:0000313" key="3">
    <source>
        <dbReference type="EMBL" id="SDG73587.1"/>
    </source>
</evidence>
<proteinExistence type="predicted"/>
<keyword evidence="1" id="KW-1133">Transmembrane helix</keyword>
<accession>A0A1G7WNK7</accession>
<keyword evidence="1" id="KW-0472">Membrane</keyword>
<evidence type="ECO:0000256" key="1">
    <source>
        <dbReference type="SAM" id="Phobius"/>
    </source>
</evidence>
<organism evidence="3 4">
    <name type="scientific">Vibrio xiamenensis</name>
    <dbReference type="NCBI Taxonomy" id="861298"/>
    <lineage>
        <taxon>Bacteria</taxon>
        <taxon>Pseudomonadati</taxon>
        <taxon>Pseudomonadota</taxon>
        <taxon>Gammaproteobacteria</taxon>
        <taxon>Vibrionales</taxon>
        <taxon>Vibrionaceae</taxon>
        <taxon>Vibrio</taxon>
    </lineage>
</organism>
<keyword evidence="4" id="KW-1185">Reference proteome</keyword>
<dbReference type="Pfam" id="PF16036">
    <property type="entry name" value="Chalcone_3"/>
    <property type="match status" value="1"/>
</dbReference>
<keyword evidence="3" id="KW-0413">Isomerase</keyword>
<keyword evidence="1" id="KW-0812">Transmembrane</keyword>
<protein>
    <submittedName>
        <fullName evidence="3">Chalcone isomerase-like</fullName>
    </submittedName>
</protein>
<dbReference type="InterPro" id="IPR016087">
    <property type="entry name" value="Chalcone_isomerase"/>
</dbReference>
<feature type="transmembrane region" description="Helical" evidence="1">
    <location>
        <begin position="12"/>
        <end position="30"/>
    </location>
</feature>
<gene>
    <name evidence="3" type="ORF">SAMN04488136_10276</name>
</gene>
<feature type="domain" description="Chalcone isomerase" evidence="2">
    <location>
        <begin position="64"/>
        <end position="200"/>
    </location>
</feature>
<evidence type="ECO:0000259" key="2">
    <source>
        <dbReference type="Pfam" id="PF16036"/>
    </source>
</evidence>
<dbReference type="EMBL" id="FNDD01000002">
    <property type="protein sequence ID" value="SDG73587.1"/>
    <property type="molecule type" value="Genomic_DNA"/>
</dbReference>
<dbReference type="GO" id="GO:0016853">
    <property type="term" value="F:isomerase activity"/>
    <property type="evidence" value="ECO:0007669"/>
    <property type="project" value="UniProtKB-KW"/>
</dbReference>
<reference evidence="4" key="1">
    <citation type="submission" date="2016-10" db="EMBL/GenBank/DDBJ databases">
        <authorList>
            <person name="Varghese N."/>
            <person name="Submissions S."/>
        </authorList>
    </citation>
    <scope>NUCLEOTIDE SEQUENCE [LARGE SCALE GENOMIC DNA]</scope>
    <source>
        <strain evidence="4">CGMCC 1.10228</strain>
    </source>
</reference>